<name>A5CFU9_9ZZZZ</name>
<dbReference type="EMBL" id="AM501426">
    <property type="protein sequence ID" value="CAM58089.1"/>
    <property type="molecule type" value="Genomic_DNA"/>
</dbReference>
<evidence type="ECO:0008006" key="2">
    <source>
        <dbReference type="Google" id="ProtNLM"/>
    </source>
</evidence>
<reference evidence="1" key="1">
    <citation type="submission" date="2007-03" db="EMBL/GenBank/DDBJ databases">
        <title>Isolation and characterization of alkane hydroxylases from Pacific deep-sea sediment.</title>
        <authorList>
            <person name="Xu M."/>
        </authorList>
    </citation>
    <scope>NUCLEOTIDE SEQUENCE</scope>
</reference>
<sequence length="225" mass="24818">MDILRTKLTVLLLGLMTAGSATAGNDLWLGVKAGTLGLGLETIWRPIPLLDLRAGFNRYEYEDVGSQAGVNYDATLQLDTYYVTANFLFPVSPFRITAGAFSNRNELQMASTTQTSFDIGDFPYTPAQVGTLRSTTYFEDVAPYLGVGFDFSIAGKVGLNLDFGVLWQGEPLVTLTSDGTLATDPSPVGDFFRQNLEEERLQLETEFEDYKAFPVMSLGFTFNFF</sequence>
<accession>A5CFU9</accession>
<dbReference type="SUPFAM" id="SSF56935">
    <property type="entry name" value="Porins"/>
    <property type="match status" value="1"/>
</dbReference>
<dbReference type="AlphaFoldDB" id="A5CFU9"/>
<proteinExistence type="predicted"/>
<dbReference type="Gene3D" id="2.40.160.170">
    <property type="match status" value="1"/>
</dbReference>
<organism evidence="1">
    <name type="scientific">uncultured marine microorganism</name>
    <dbReference type="NCBI Taxonomy" id="415540"/>
    <lineage>
        <taxon>unclassified sequences</taxon>
        <taxon>environmental samples</taxon>
    </lineage>
</organism>
<protein>
    <recommendedName>
        <fullName evidence="2">Outer membrane protein beta-barrel domain-containing protein</fullName>
    </recommendedName>
</protein>
<evidence type="ECO:0000313" key="1">
    <source>
        <dbReference type="EMBL" id="CAM58089.1"/>
    </source>
</evidence>